<protein>
    <recommendedName>
        <fullName evidence="3">Ribulose 1,5-bisphosphate carboxylase large subunit</fullName>
    </recommendedName>
</protein>
<comment type="caution">
    <text evidence="1">The sequence shown here is derived from an EMBL/GenBank/DDBJ whole genome shotgun (WGS) entry which is preliminary data.</text>
</comment>
<keyword evidence="2" id="KW-1185">Reference proteome</keyword>
<dbReference type="Proteomes" id="UP000431092">
    <property type="component" value="Unassembled WGS sequence"/>
</dbReference>
<evidence type="ECO:0000313" key="2">
    <source>
        <dbReference type="Proteomes" id="UP000431092"/>
    </source>
</evidence>
<dbReference type="RefSeq" id="WP_154592838.1">
    <property type="nucleotide sequence ID" value="NZ_WLVL01000021.1"/>
</dbReference>
<proteinExistence type="predicted"/>
<organism evidence="1 2">
    <name type="scientific">Arsenicicoccus cauae</name>
    <dbReference type="NCBI Taxonomy" id="2663847"/>
    <lineage>
        <taxon>Bacteria</taxon>
        <taxon>Bacillati</taxon>
        <taxon>Actinomycetota</taxon>
        <taxon>Actinomycetes</taxon>
        <taxon>Micrococcales</taxon>
        <taxon>Intrasporangiaceae</taxon>
        <taxon>Arsenicicoccus</taxon>
    </lineage>
</organism>
<sequence length="188" mass="19828">MRLLGPHDLLTAAVTVKDGVTDAADLWPRTLDLIDRVEAMVGRGEALLELAEDLLAQAALTRAHVDEVADAAAETSARASALVARAEALTAVGEASLPRLQPLVEPLAQLADKALPIASEVVASVERDEVMSLVAMIDRLPEALAQIDRIAPDVHEILDSVTDLAHAAQGLPGMGSLIRRGERKDDDG</sequence>
<accession>A0A6I3ITA7</accession>
<evidence type="ECO:0000313" key="1">
    <source>
        <dbReference type="EMBL" id="MTB71511.1"/>
    </source>
</evidence>
<dbReference type="AlphaFoldDB" id="A0A6I3ITA7"/>
<gene>
    <name evidence="1" type="ORF">GGG17_05910</name>
</gene>
<name>A0A6I3ITA7_9MICO</name>
<evidence type="ECO:0008006" key="3">
    <source>
        <dbReference type="Google" id="ProtNLM"/>
    </source>
</evidence>
<reference evidence="1 2" key="1">
    <citation type="submission" date="2019-11" db="EMBL/GenBank/DDBJ databases">
        <title>Whole genome sequencing identifies a novel species of the genus Arsenicicoccus isolated from human blood.</title>
        <authorList>
            <person name="Jeong J.H."/>
            <person name="Kweon O.J."/>
            <person name="Kim H.R."/>
            <person name="Kim T.-H."/>
            <person name="Ha S.-M."/>
            <person name="Lee M.-K."/>
        </authorList>
    </citation>
    <scope>NUCLEOTIDE SEQUENCE [LARGE SCALE GENOMIC DNA]</scope>
    <source>
        <strain evidence="1 2">MKL-02</strain>
    </source>
</reference>
<dbReference type="EMBL" id="WLVL01000021">
    <property type="protein sequence ID" value="MTB71511.1"/>
    <property type="molecule type" value="Genomic_DNA"/>
</dbReference>